<dbReference type="GO" id="GO:0006955">
    <property type="term" value="P:immune response"/>
    <property type="evidence" value="ECO:0007669"/>
    <property type="project" value="TreeGrafter"/>
</dbReference>
<accession>A0A4E0RY07</accession>
<dbReference type="InterPro" id="IPR013783">
    <property type="entry name" value="Ig-like_fold"/>
</dbReference>
<name>A0A4E0RY07_FASHE</name>
<dbReference type="PROSITE" id="PS50835">
    <property type="entry name" value="IG_LIKE"/>
    <property type="match status" value="2"/>
</dbReference>
<keyword evidence="3" id="KW-0812">Transmembrane</keyword>
<feature type="transmembrane region" description="Helical" evidence="3">
    <location>
        <begin position="7226"/>
        <end position="7246"/>
    </location>
</feature>
<evidence type="ECO:0000259" key="4">
    <source>
        <dbReference type="PROSITE" id="PS50835"/>
    </source>
</evidence>
<feature type="domain" description="Ig-like" evidence="4">
    <location>
        <begin position="6743"/>
        <end position="6878"/>
    </location>
</feature>
<evidence type="ECO:0000256" key="3">
    <source>
        <dbReference type="SAM" id="Phobius"/>
    </source>
</evidence>
<keyword evidence="1" id="KW-0732">Signal</keyword>
<keyword evidence="3" id="KW-0472">Membrane</keyword>
<evidence type="ECO:0000256" key="1">
    <source>
        <dbReference type="ARBA" id="ARBA00022729"/>
    </source>
</evidence>
<protein>
    <recommendedName>
        <fullName evidence="4">Ig-like domain-containing protein</fullName>
    </recommendedName>
</protein>
<dbReference type="InterPro" id="IPR003599">
    <property type="entry name" value="Ig_sub"/>
</dbReference>
<dbReference type="GO" id="GO:0007166">
    <property type="term" value="P:cell surface receptor signaling pathway"/>
    <property type="evidence" value="ECO:0007669"/>
    <property type="project" value="TreeGrafter"/>
</dbReference>
<gene>
    <name evidence="5" type="ORF">D915_005712</name>
</gene>
<dbReference type="GO" id="GO:0004888">
    <property type="term" value="F:transmembrane signaling receptor activity"/>
    <property type="evidence" value="ECO:0007669"/>
    <property type="project" value="TreeGrafter"/>
</dbReference>
<proteinExistence type="predicted"/>
<dbReference type="InterPro" id="IPR007110">
    <property type="entry name" value="Ig-like_dom"/>
</dbReference>
<dbReference type="SUPFAM" id="SSF48726">
    <property type="entry name" value="Immunoglobulin"/>
    <property type="match status" value="3"/>
</dbReference>
<comment type="caution">
    <text evidence="5">The sequence shown here is derived from an EMBL/GenBank/DDBJ whole genome shotgun (WGS) entry which is preliminary data.</text>
</comment>
<dbReference type="InterPro" id="IPR050488">
    <property type="entry name" value="Ig_Fc_receptor"/>
</dbReference>
<reference evidence="5" key="1">
    <citation type="submission" date="2019-03" db="EMBL/GenBank/DDBJ databases">
        <title>Improved annotation for the trematode Fasciola hepatica.</title>
        <authorList>
            <person name="Choi Y.-J."/>
            <person name="Martin J."/>
            <person name="Mitreva M."/>
        </authorList>
    </citation>
    <scope>NUCLEOTIDE SEQUENCE [LARGE SCALE GENOMIC DNA]</scope>
</reference>
<dbReference type="PANTHER" id="PTHR11481">
    <property type="entry name" value="IMMUNOGLOBULIN FC RECEPTOR"/>
    <property type="match status" value="1"/>
</dbReference>
<evidence type="ECO:0000313" key="5">
    <source>
        <dbReference type="EMBL" id="THD23452.1"/>
    </source>
</evidence>
<organism evidence="5 6">
    <name type="scientific">Fasciola hepatica</name>
    <name type="common">Liver fluke</name>
    <dbReference type="NCBI Taxonomy" id="6192"/>
    <lineage>
        <taxon>Eukaryota</taxon>
        <taxon>Metazoa</taxon>
        <taxon>Spiralia</taxon>
        <taxon>Lophotrochozoa</taxon>
        <taxon>Platyhelminthes</taxon>
        <taxon>Trematoda</taxon>
        <taxon>Digenea</taxon>
        <taxon>Plagiorchiida</taxon>
        <taxon>Echinostomata</taxon>
        <taxon>Echinostomatoidea</taxon>
        <taxon>Fasciolidae</taxon>
        <taxon>Fasciola</taxon>
    </lineage>
</organism>
<evidence type="ECO:0000256" key="2">
    <source>
        <dbReference type="ARBA" id="ARBA00023157"/>
    </source>
</evidence>
<keyword evidence="6" id="KW-1185">Reference proteome</keyword>
<dbReference type="Gene3D" id="2.60.40.10">
    <property type="entry name" value="Immunoglobulins"/>
    <property type="match status" value="1"/>
</dbReference>
<keyword evidence="2" id="KW-1015">Disulfide bond</keyword>
<sequence length="7280" mass="841493">MLGPKCPIREFSKNKLSLVLWSASNDHDTYIIVYSRSKSGKLLTATRQQKLSVNKIRALSSWFHESVQLYPRFTDYVWSYNFEIFIDRNAEALLILSGILTEQLQRDTDSLLHHWIIDEQLNVTFKWPQKQSVAVRLVRLLVTHQAVLRVGMTKIIPLYEFERDGKRVRFCAMRQRRYEPYRVSKRAISKANTINFIIESVQVTDSGMYRCEQGDLSENYKPFVNEYFIIVLPRPSDLSIYVTMKPLTRNDKLTDQYAYTGVDRTVYLHKAESVVLNCVYNFSRGLDNYNGLQFYYLRGESKVPGSYKLVSRHLRQTRDTVVIVQSYLIKHENQQKANEAIQFVCGHLYEQNFPRVLDSEELPARDRWTTVTRMGLFRNRLPPKIVASSITSTVSALKTALRKKAVDHTDFLNPDKLNEENLIKFDVVSGEFIAAYDGSDCIPSVWLLTSTDGISSHSSLCDAQPIQVKEDERESLIREIGEIEAKTPLFLVTRIRFTCGLRLESEVIVLQIFCRKQLAVDLVESNSKFTTQVRNQMWSKIKHTSSGENGKLDETTFSAVFRASRLKVYWMGTVNAGKPLHIPCSCSNTSSKTITWKFRANDEGPLIPVSNKFRTIRNKDLVYLFKSNARPTDSGIYVCLCEGETETQALHRGRKLLVIHESAKPGFKVSHDRSTYYPSQTVIRLGESCKVTCEIAVPKGYDKQMENFLVYQTEKQTTKINPNLIKAEDLQVDRNETWSIYRRNYWISSDIMDDGETADARCVFKTHLAKDSRDITPSPLEFVENIPIDQGPKPRIFDGLLRSSAKFVFDNYPGDKWPLSAAEFHKTGSTERKMEQEADFLVTHLAGPGERFERVWLLSVQEEVQNCTFVHSETISDDNIWKPTSSTERTFRLYRTSFLCKLYPHHVAVAVLAVNLGRHHRGSLGQVENKLLRYLQDRITDFQNDASMNEKTEFVYDLGVWGTFRVQKLQIGWTAVVQEGQEWTSLVRHRLEYTGPFELWYRSSLSSQYLFIRKVENYDEKKTMFSASVLETGYYDWWYLTNKYKMITPTRFLKVLPKLSDVLTFHAAESLVDAGFQLGQNLIGADPIGAINYGRTNYFYCVVRESEDIPKTENVTLELMDKEKEMITVKSVETSVRPPGKQFIFKANIPYYGYLTMPLEARMTLIYAKSALPSELVTEQQTVRILKHTVLLTLATHSPQPILYPHLTTCNVPSVMNNIRGQEYGTFNMEQFRRSGHPHLIEEVWLHCTTYYDTYGQFSNTYVWTVTKSGSIDKCRAENWGMAETKNKLKHHYTERKNHVFQFEFHCALKEDLGALIFLSMHCPKTLCSEIEGPERVEKFYADAVKQYYDGKETTFTFKPFPVTRIATYAHRLSIGYRSWLYHRDYWNIVVPESWTCEKGFRCKVYRFNGTYSYTYYPRCKNRTYSAQMFLHDSGTNECLPRGNYTVAKRVLTVLPNLSPNDVQVSNTFYEEDSESANDLYDQERNMHWVRTMEKPIFLYCSIPKRAHYLPHHPNVTFEVYDFDSNGNKFRQVPFEYLSRQSYSESYRYMAKLDPSVLRIYNGSLGVTCKIQYDVQRLAPNDIRGAFSPLILKTEINEKDGTRLQFFMIKCDWDYIVSTWPTQGKGVFDMGIIQASKPSEKTMERQLVCTVQYDRGIGHSDFMIWTVSADDAFEKDCYQETKESDHLNSLWSGINVSETKFYCALQATDDLIAMAVINHKSVSELQQTKKNLKKFVRENFDKNFKDSNLTERKQFTPTDGGYVETRFRRLNMGYYSLVNGSLGYRMLATHSKDSCRQFRIYYEETLTKEPVLWTEDHFHGNGPFYHVKEYNLDYRQTGYYLLKCSGRPLSPRRRLEILPEKDTFEKFRVRISGENGWVDQFRAANTNFLVLFFKRSPRRRCPISVELDIFDSAYGMDGRTKVPLKFNEMKLTDSCDFWFEIDIPSPQTFRSPLEILMRYDFGIIKGPRYEMHTNGVSWHLTDRFLIGIQDSVHLPLIFDAYSGCTDGELLTRFTHHGDSMFNPAVFDESGYKTWLSERVIECHFTFESARSPRFEAMVTVSDNSEERVHICSDKRFRFLGNHGEFTRINDWYPQRKNRVYERGFRCRAQPHMKALVFMSVSYAEMKNAEWTKLRDLVGNFFSEQIQKYMAGNRKNEITKINLPEGVYAATRIIRLRIGWQASFYRGEHWTMLVRNNNEYRELTCFYSEKPGGHRRDFISYHFSEYEHVYSLRRPVQHNDTGYYHWVSIISGEQKRLGVARYLLVIPDSELLGIFVSSRLYDEKSDLKNEPSLNPDYRLPAEGIIFIYCAFSTVGQLPQYKSFKLVIHDQGDDEIPSQEVMAEKISEYKTWHEQRLVYKLKSQSYRACRSPFKVRCEVTYSDSIFPKEDLRKPKHVDPLVKSVTMLYEDRLMYAPIIFDEYLFVDVPNLMNNYIPNSDPISATTFHTTGTVKRIQEQILRFQVIHYSGHGIGFELLWLITGKGEIDECYQADRYRFYKNEIPTEVAQEVRLLDIRRVYNSSFECKLQPEHLALVFIVANVEQNAYRKKPLVEDLRKFYSNLISSFQRWPTDTQNKEYYGPAHTWSTRRIQRVHIGWKASAFVGVPWDLVVRHQFENRENLQCLWKRLSSHNAEVLFRTTLPQSVTSFTMSQTKIQDTGYYEWMSSESGVLSTLVRPRYFLVIPNPLLVAITVGKYPLIMEDLHHNDTPILSHNEPLYVNFMIKKISHIPHYSHAYLRVHEAITNVEGNEKELRFWQFPTHETESQTRYSIKLMGPEYGIYREPITGAIRLMYSEVEFPKEDLREIKLVEPVTAKLSIAIQKFIRPVLFAELSTSDNDRLLHLLKNSKSDINSSYAYTRSGLSERMHELPVTWTVYACLGYPRGRFIPQLIYAWKYQLYLETCDILESTDLEKANIPEEIRNSSSIAIENGAIFVRVRLECVLRAEHVALNLIVLTVKEDGPSIEQAEEEFNMLFSPILHHWIDEPDDETQISINFPSYGFATYNILKLDLGWNATTTIGSPVKMIGHRGFGEDSKINCFFQAQEESEPEEVSPIYKIERSTEYHAFYLYFPSIRFDQNGFYSCNITDNACTSCAPKVGFIRRQLRVLPDVSITEMLLNYNVLNYDDVWAGNFSLRHSDGYPLLLSESGTVMHCKYYSEVASVPRPTISLRVILTNSTPSNDTLFGAPYPSMTKEKYSLVPFSFFTPKFLDYSDGLDVQCVFTYNFSQSVAHDINEQVTIIPVIRSRYMGIEPFIPATIFTHHTNAEDPVIHRLYRRLKGQILTAIEFQKSSARRRHYENVTALSYLISLGYPIGYWELLSVYRHENQFIYEHCANVNASELKMADLPDDVIPVPGAEPYLRLSYLQLNGTCMYRPEHVALFAATCNGHEFFFNQDEVWSEFRARYLDAVRSWLSAPTDSVPIWINISYGIFCTHRTIRLHVGWNASVRQGQPVSMLGYHDIKSFGLVTCYFRPKLSERFTLVSSRFSLTREINPVIKLSAESVLYEHSGYYACNLTERCVNCKPEIAFAPRQLLVLPDITHLKLFLNMRLVRDQVQARPHFTQCERDNVPYLQCNQETYIYCSYIHRKSEVKDPEPDVFGVMMDESNRTYAIDVKFLHKWENHRKIMAQTTKVYHIKAPVEREVKGPILLTCKLQFENMESPPEDMNPIDGTYIVSVSRLIRISVRLRPKIYRDYTITSRSSLTELLRSQSANSVTSGHSYHATLIEEKYLEGIVTFELIISLGTPRGFAGLIMFYVRSGLIRWAVCKPTIVHDFTVDDILRELKNSDEWLDANEKNFIRFRAVCPFMPIHFALAVVVVNSFDRFEHPESVQHNWLVQFISYLNAWLIYPNDQTEVDLDLSPYGFAEFQIFKIRIGWRATVKIGEPIILFATLGAESAGQPHCFHDGERIRINKTTTIQTVGSKRDQFFIWSNDTSWTYELIKAHADPEDSGYYWCRVEDCPVCTLQDYGQPRRLIVLSDLLEIYAIATEEMPIIERTIGENREHFAHYVATPMKFVYEVVDYFAHCELRIRTGTTVRPSVYLNYSHGSLENERQNALPFEKVNEMELVQPDYTSILVSYKVITPKFESANDFIQIVCAANFNELVPLEDINSKHNMFYLEKKVRLKLKETYLPSIRWQITQLDRDELTSLIRLDTHREIDFVTFNQLVSTKRIKEGPISIKLEVNYGVPSGWLSVWLIYRQDKHLIRDDCHLTVNDPLRGNSGRNETTTEVTDKTVDVVQTDDISEEVRVDADLEENQGPWRKVGMLCVLQPEHVAIIISVQHTIKSKAKQNIERSFTGNVLRTVTNWLLSDQVMANETIRLPDSLRGVIRLLKLEVGWPASVQLGHQIVMFGRLNADRDGIPHCLHGNEVPSRPLRPQDGFKVQISSDRSYFRLTKAQAQFGDSGVYMCTVKNCSHCETHSGMGQRQLLILPDPSLIRLEVIPKPEMKQFYQNCGQPQNLLVKPGDSVRMSCSYPVAKGSRRTVKTGIHYGDMNRVGAGVSLPKVKIKRSEHYRVTVVTKLFTIHTPTSKQIGVRVSCTLKFDRVTVPKDLVDQIPSVVLNQTKSLILFHSKAPFIQGRSIQTNRPLLTKQLVTAESYTDGNRFMKSASYARMEEGGLELNFAAHLGEPRGWVVVWLVYNRSGELLKDTCYQVNITASTNKLVHVRTACPIQPEHVALFIAVITNTGNSQSEEAINGRVEQVVISNVSKWNQNSKAQTDWITMDGCYTLDYRLVRLHVGWRASVVEQNPIRMQGRLGGRNLSDVKCFYRTSQTSEPVQLSGKFSFEADHQFDKFIVTAEQAELDNIGWYECAVDKYKGDSVSVGMQTRQLIIKPSNDSIKCKMTVLRGEHPVDLSSQMTENKVRYLLANQHAFVQCIQKNTLKKYFSPRDQFYYRMQNESDGHWIEDFPSKIVQFVSQTDNDGTTSITTYRIVAIESQFYTGMLDVSCVVQFRSFYSSLDVEPSNDPFEIRCNLSFTIREGANGALHFRAMTKNVETTPVPRGTKVECAGGFGLPPLDYSWVRIRSKSYKNEDLTDEVKSEDYDSQLEEDVASLLPADGSEGGWGGPTSPFLDAPAQAPHSDRAFLFIPSDSSYRGMNYVYQCLGQNVVENVTYTIKKSLHISVLICPTRHLHLDLSLFVSSSVLSACELSQNPDREIQFYGYYYLSLIRQLILGLPCEPGKTRLSLIIKTLSKDMRERTNIIPFDRFYSRFDLVRLLYSRDNKPVSEKKACITRPVDLSKLFHLVQKVHRKPFSRVQGTLVPLDQMSQTKLTTYGVDALRNLHQNKVKILLALIYPLMNKSLSNATNLMDQLKPRNATYITPGFQGVSDCDSCHVDMNDAGLRIRRLSLFDAICQTGGSLPPVAVPEPMFQFAVPNPYWVIGYSICVGCITKLTRPLADWETTVDFSICVISQSTENQIRRDRENITLQILVDYCDTRFGESSISTRGKRKSKTFGASGIYPERALTGEFKVLCFYRLGETDPEVYDAVNFGTYMIPFSKPRVVTVRLRTTTWPQSNQRAAQFGCAIQGYAPNIEVLLVHYCQVRNSDTFKQFKILARGLPIWFPLDGWAEVNFTWIDVEPLIKGSALYCLVRPIRESTEQKTIFKSLPDKNDLVSYSHPLSGLSLESDCPDPPVIASSTDLNSLKIGDRLTIECTLSATTRAVPLKLSYLTSRTSRFVCNTALMDDSDKSVTEIVNEEHECQFVTSSDQECTEVEKSVNNRNHMFLPTQCVISRKPNSPQLYRTIRLVITKLQYEDFNGLVFCQAIETGYVEFQSKTVKPKLHSPIIQLRFRIPGYIEHFVYDWDKKIWECLVNSYPPASKAVIQLVETDSVWIRKFLSRYRTVIIKDDPKISHQHLIPITEMVRLKKQAFHHWVVQFAPKIPTLSTIKRGIIVLRCTVDHLRKDLRMDMGQESFGLGRHTIAMKVGEPTVYTCALPLSTSDSKMKQLSLHRIIRSGWLHYDLTMSTVTLMSLKPKSLAWTTTNIDELYAKPFGWLIRNTALQMGCAVVYELDKLLAEFTVGPNFEFDSGEYYCTGLTTDGLLLISEPTRSLFQGVARSVLIGQRVIPRIHVWSKMLNVVYVGELLQTRCVAWTTNPSDRAVTAFHLIPAHRPPGSNRTDDQSAPASSIIIHVTNQYEVSVQDDRITPIGCLMKDHAKVTQVLVKAPAVKCKEPSEIYWEPDKLDFYTRKNKLRCKSKIGCHGGAVRWSWIAGPIPQLTLLADNWNLQEIANMDELDLQKLPRDGTYIFRCTVTCPCHPEALSRSIQASFILQHDWLQQDQHKPEEPEDEMVVDKGISEKPHVDLISEQLNWSNQSEELTKQIEPFEPDKNRTQMLSVEKQLVSDSLLHEEAWETIDLNLWRERWMRGLIRHRERGRRIKPDAPFYVDILRRARADQSTRVIISPRFRNGRELDGTNRAVRTLSGSSDEERIKYLENENMVQRFRAERKKTGEDRSTTTKSASLAPFESQWLNRRRREWQFGLVDPKRQRKIEQWLRAQKVPVRYRVSIDARSSVGHTEDILEEQYGKRIKVFQWFIQESRPFNGPTDREKSSKRPATSWPNKLKMAWDKVGSGSTKLIKHRTSYTNAQSESSDSWERNELEEFEEFIRFQNELSNSEKLLLRESDASPALTGPGETFSKRFQLTSHKLDENPDGRKPMLIPERTDLMKYKRDRLKRLMSWWSRFVSRDSVTDFFEFQRNMKPLEHAWISELNELPRVTHRHTWMQYIHHLRNELLTHFPLEQTQKRVDMNIVSSVTSTHAIVIQPNVITLRCPLVGSKIRFDHEPLRLIWMRAQTLDEFYENKSEPILSFSFRERLFQAHANSYKTRMFTYPPFRWSNVHTLDLKPVSETDYGYYVCVITVSANSYTTNQYNLTKVSVHPLCIVPKLDLPQLQLANDLKEIKAIVETPDVVVKEPLDEEQTDVIIDNAKKPDANHRKPYVPPCFTPGSQILVICESKAYQMFCERSDALVHGHRLIRTELISQIKHAKTEGIEKMREINLADKLKLPPFRLDENGARRLTRVWNLTLSVEHNGAIIQCSASPNLRQPFVPPVSHWTWLVGEFDQLRKRGAISKPSTLRLCVHPTTPQLFFQFDPTQSSPMSINQSEPLIVRPNQVVYCHLSYTQPIVPQITVYPIRPERLSQVNRRDLSRRKSWIDQSQLPINWRVDKRIRMARALISDSARQGNLYLIHCTIPNDLTTAGLIVRIEPKDKIRPDLLDIRRALAVTALITALLFHVSLKLLLKYLHKTRTIERESRSVVMVETGLPRLSYVNIQMT</sequence>
<evidence type="ECO:0000313" key="6">
    <source>
        <dbReference type="Proteomes" id="UP000230066"/>
    </source>
</evidence>
<feature type="domain" description="Ig-like" evidence="4">
    <location>
        <begin position="577"/>
        <end position="651"/>
    </location>
</feature>
<dbReference type="GO" id="GO:0009897">
    <property type="term" value="C:external side of plasma membrane"/>
    <property type="evidence" value="ECO:0007669"/>
    <property type="project" value="TreeGrafter"/>
</dbReference>
<dbReference type="Proteomes" id="UP000230066">
    <property type="component" value="Unassembled WGS sequence"/>
</dbReference>
<dbReference type="InterPro" id="IPR036179">
    <property type="entry name" value="Ig-like_dom_sf"/>
</dbReference>
<dbReference type="SMART" id="SM00409">
    <property type="entry name" value="IG"/>
    <property type="match status" value="8"/>
</dbReference>
<dbReference type="PANTHER" id="PTHR11481:SF60">
    <property type="entry name" value="IG-LIKE DOMAIN-CONTAINING PROTEIN"/>
    <property type="match status" value="1"/>
</dbReference>
<dbReference type="EMBL" id="JXXN02002138">
    <property type="protein sequence ID" value="THD23452.1"/>
    <property type="molecule type" value="Genomic_DNA"/>
</dbReference>
<keyword evidence="3" id="KW-1133">Transmembrane helix</keyword>